<dbReference type="InterPro" id="IPR025724">
    <property type="entry name" value="GAG-pre-integrase_dom"/>
</dbReference>
<protein>
    <submittedName>
        <fullName evidence="2">Transposon Polyprotein integrase</fullName>
    </submittedName>
</protein>
<name>A0A2P4XEU6_9STRA</name>
<dbReference type="SUPFAM" id="SSF53098">
    <property type="entry name" value="Ribonuclease H-like"/>
    <property type="match status" value="1"/>
</dbReference>
<dbReference type="Gene3D" id="3.30.420.10">
    <property type="entry name" value="Ribonuclease H-like superfamily/Ribonuclease H"/>
    <property type="match status" value="1"/>
</dbReference>
<dbReference type="InterPro" id="IPR036397">
    <property type="entry name" value="RNaseH_sf"/>
</dbReference>
<dbReference type="PANTHER" id="PTHR42648">
    <property type="entry name" value="TRANSPOSASE, PUTATIVE-RELATED"/>
    <property type="match status" value="1"/>
</dbReference>
<dbReference type="EMBL" id="NCKW01011202">
    <property type="protein sequence ID" value="POM64070.1"/>
    <property type="molecule type" value="Genomic_DNA"/>
</dbReference>
<keyword evidence="3" id="KW-1185">Reference proteome</keyword>
<gene>
    <name evidence="2" type="ORF">PHPALM_20455</name>
</gene>
<dbReference type="PANTHER" id="PTHR42648:SF28">
    <property type="entry name" value="TRANSPOSON-ENCODED PROTEIN WITH RIBONUCLEASE H-LIKE AND RETROVIRUS ZINC FINGER-LIKE DOMAINS"/>
    <property type="match status" value="1"/>
</dbReference>
<dbReference type="Proteomes" id="UP000237271">
    <property type="component" value="Unassembled WGS sequence"/>
</dbReference>
<comment type="caution">
    <text evidence="2">The sequence shown here is derived from an EMBL/GenBank/DDBJ whole genome shotgun (WGS) entry which is preliminary data.</text>
</comment>
<dbReference type="AlphaFoldDB" id="A0A2P4XEU6"/>
<accession>A0A2P4XEU6</accession>
<dbReference type="GO" id="GO:0015074">
    <property type="term" value="P:DNA integration"/>
    <property type="evidence" value="ECO:0007669"/>
    <property type="project" value="InterPro"/>
</dbReference>
<dbReference type="InterPro" id="IPR001584">
    <property type="entry name" value="Integrase_cat-core"/>
</dbReference>
<reference evidence="2 3" key="1">
    <citation type="journal article" date="2017" name="Genome Biol. Evol.">
        <title>Phytophthora megakarya and P. palmivora, closely related causal agents of cacao black pod rot, underwent increases in genome sizes and gene numbers by different mechanisms.</title>
        <authorList>
            <person name="Ali S.S."/>
            <person name="Shao J."/>
            <person name="Lary D.J."/>
            <person name="Kronmiller B."/>
            <person name="Shen D."/>
            <person name="Strem M.D."/>
            <person name="Amoako-Attah I."/>
            <person name="Akrofi A.Y."/>
            <person name="Begoude B.A."/>
            <person name="Ten Hoopen G.M."/>
            <person name="Coulibaly K."/>
            <person name="Kebe B.I."/>
            <person name="Melnick R.L."/>
            <person name="Guiltinan M.J."/>
            <person name="Tyler B.M."/>
            <person name="Meinhardt L.W."/>
            <person name="Bailey B.A."/>
        </authorList>
    </citation>
    <scope>NUCLEOTIDE SEQUENCE [LARGE SCALE GENOMIC DNA]</scope>
    <source>
        <strain evidence="3">sbr112.9</strain>
    </source>
</reference>
<dbReference type="GO" id="GO:0003676">
    <property type="term" value="F:nucleic acid binding"/>
    <property type="evidence" value="ECO:0007669"/>
    <property type="project" value="InterPro"/>
</dbReference>
<dbReference type="Pfam" id="PF13976">
    <property type="entry name" value="gag_pre-integrs"/>
    <property type="match status" value="1"/>
</dbReference>
<dbReference type="PROSITE" id="PS50994">
    <property type="entry name" value="INTEGRASE"/>
    <property type="match status" value="1"/>
</dbReference>
<dbReference type="InterPro" id="IPR039537">
    <property type="entry name" value="Retrotran_Ty1/copia-like"/>
</dbReference>
<organism evidence="2 3">
    <name type="scientific">Phytophthora palmivora</name>
    <dbReference type="NCBI Taxonomy" id="4796"/>
    <lineage>
        <taxon>Eukaryota</taxon>
        <taxon>Sar</taxon>
        <taxon>Stramenopiles</taxon>
        <taxon>Oomycota</taxon>
        <taxon>Peronosporomycetes</taxon>
        <taxon>Peronosporales</taxon>
        <taxon>Peronosporaceae</taxon>
        <taxon>Phytophthora</taxon>
    </lineage>
</organism>
<feature type="domain" description="Integrase catalytic" evidence="1">
    <location>
        <begin position="72"/>
        <end position="248"/>
    </location>
</feature>
<evidence type="ECO:0000259" key="1">
    <source>
        <dbReference type="PROSITE" id="PS50994"/>
    </source>
</evidence>
<dbReference type="OrthoDB" id="123877at2759"/>
<proteinExistence type="predicted"/>
<dbReference type="InterPro" id="IPR012337">
    <property type="entry name" value="RNaseH-like_sf"/>
</dbReference>
<evidence type="ECO:0000313" key="2">
    <source>
        <dbReference type="EMBL" id="POM64070.1"/>
    </source>
</evidence>
<sequence length="391" mass="44597">MKCNFTALDRVASLTLWHERLGHTCHQYLKIMADKGLVQGMIVTKRHHDGPCDACHIGKQKRSPHLKMIDRGLKCPNQVVYADLLMPSKNNGAPYEAVQVIMDGFSRFVKLHLLKSKSSSIVNKYIKEYVWWALRQAGRNKNNAVNVTYIVRQVLTDKGGEFVNTTMKVWYELNGIEHIRVGPKSSQLNSCERTHQSLVEMTKAMMYHAGFPRSLWPEVLQNAVYLKNRIYNKGIQGIPYKKMFGVKPNLHNIQTFGSLAYVHVPVTPGRRKRHDNAKIGYVLGYADDVVRCKVQFLEEHTVKFISGLRVAENVAYRDSMMFLLKMQNWNCCILNTVNLKKRFLDEYIDLNTTTVPDQPAESMAGASVLGETVDLEFADLEGGEETDEIDE</sequence>
<evidence type="ECO:0000313" key="3">
    <source>
        <dbReference type="Proteomes" id="UP000237271"/>
    </source>
</evidence>